<organism evidence="3">
    <name type="scientific">Hymenolepis diminuta</name>
    <name type="common">Rat tapeworm</name>
    <dbReference type="NCBI Taxonomy" id="6216"/>
    <lineage>
        <taxon>Eukaryota</taxon>
        <taxon>Metazoa</taxon>
        <taxon>Spiralia</taxon>
        <taxon>Lophotrochozoa</taxon>
        <taxon>Platyhelminthes</taxon>
        <taxon>Cestoda</taxon>
        <taxon>Eucestoda</taxon>
        <taxon>Cyclophyllidea</taxon>
        <taxon>Hymenolepididae</taxon>
        <taxon>Hymenolepis</taxon>
    </lineage>
</organism>
<sequence>MLLRRCGFFSPHPLQRATLPTLSPMVTWPHSQSDRFSGTLFSVLQTYACRAYVPPIQPNNLRPNWSAGLSRLTIQVDVSAK</sequence>
<gene>
    <name evidence="1" type="ORF">HDID_LOCUS7216</name>
</gene>
<name>A0A0R3SQ87_HYMDI</name>
<evidence type="ECO:0000313" key="1">
    <source>
        <dbReference type="EMBL" id="VDL59534.1"/>
    </source>
</evidence>
<dbReference type="AlphaFoldDB" id="A0A0R3SQ87"/>
<evidence type="ECO:0000313" key="2">
    <source>
        <dbReference type="Proteomes" id="UP000274504"/>
    </source>
</evidence>
<proteinExistence type="predicted"/>
<accession>A0A0R3SQ87</accession>
<dbReference type="WBParaSite" id="HDID_0000721801-mRNA-1">
    <property type="protein sequence ID" value="HDID_0000721801-mRNA-1"/>
    <property type="gene ID" value="HDID_0000721801"/>
</dbReference>
<dbReference type="Proteomes" id="UP000274504">
    <property type="component" value="Unassembled WGS sequence"/>
</dbReference>
<reference evidence="3" key="1">
    <citation type="submission" date="2017-02" db="UniProtKB">
        <authorList>
            <consortium name="WormBaseParasite"/>
        </authorList>
    </citation>
    <scope>IDENTIFICATION</scope>
</reference>
<protein>
    <submittedName>
        <fullName evidence="3">Secreted protein</fullName>
    </submittedName>
</protein>
<reference evidence="1 2" key="2">
    <citation type="submission" date="2018-11" db="EMBL/GenBank/DDBJ databases">
        <authorList>
            <consortium name="Pathogen Informatics"/>
        </authorList>
    </citation>
    <scope>NUCLEOTIDE SEQUENCE [LARGE SCALE GENOMIC DNA]</scope>
</reference>
<dbReference type="EMBL" id="UYSG01010915">
    <property type="protein sequence ID" value="VDL59534.1"/>
    <property type="molecule type" value="Genomic_DNA"/>
</dbReference>
<evidence type="ECO:0000313" key="3">
    <source>
        <dbReference type="WBParaSite" id="HDID_0000721801-mRNA-1"/>
    </source>
</evidence>